<dbReference type="AlphaFoldDB" id="A0A8X6N025"/>
<proteinExistence type="predicted"/>
<dbReference type="Proteomes" id="UP000887013">
    <property type="component" value="Unassembled WGS sequence"/>
</dbReference>
<keyword evidence="1" id="KW-0472">Membrane</keyword>
<keyword evidence="1" id="KW-1133">Transmembrane helix</keyword>
<evidence type="ECO:0000313" key="2">
    <source>
        <dbReference type="EMBL" id="GFS86953.1"/>
    </source>
</evidence>
<evidence type="ECO:0000313" key="3">
    <source>
        <dbReference type="Proteomes" id="UP000887013"/>
    </source>
</evidence>
<dbReference type="OrthoDB" id="6431197at2759"/>
<protein>
    <submittedName>
        <fullName evidence="2">DUF5641 domain-containing protein</fullName>
    </submittedName>
</protein>
<feature type="transmembrane region" description="Helical" evidence="1">
    <location>
        <begin position="7"/>
        <end position="28"/>
    </location>
</feature>
<dbReference type="EMBL" id="BMAW01004084">
    <property type="protein sequence ID" value="GFS86953.1"/>
    <property type="molecule type" value="Genomic_DNA"/>
</dbReference>
<reference evidence="2" key="1">
    <citation type="submission" date="2020-08" db="EMBL/GenBank/DDBJ databases">
        <title>Multicomponent nature underlies the extraordinary mechanical properties of spider dragline silk.</title>
        <authorList>
            <person name="Kono N."/>
            <person name="Nakamura H."/>
            <person name="Mori M."/>
            <person name="Yoshida Y."/>
            <person name="Ohtoshi R."/>
            <person name="Malay A.D."/>
            <person name="Moran D.A.P."/>
            <person name="Tomita M."/>
            <person name="Numata K."/>
            <person name="Arakawa K."/>
        </authorList>
    </citation>
    <scope>NUCLEOTIDE SEQUENCE</scope>
</reference>
<evidence type="ECO:0000256" key="1">
    <source>
        <dbReference type="SAM" id="Phobius"/>
    </source>
</evidence>
<accession>A0A8X6N025</accession>
<comment type="caution">
    <text evidence="2">The sequence shown here is derived from an EMBL/GenBank/DDBJ whole genome shotgun (WGS) entry which is preliminary data.</text>
</comment>
<keyword evidence="1" id="KW-0812">Transmembrane</keyword>
<gene>
    <name evidence="2" type="primary">X975_05852</name>
    <name evidence="2" type="ORF">NPIL_618771</name>
</gene>
<keyword evidence="3" id="KW-1185">Reference proteome</keyword>
<feature type="non-terminal residue" evidence="2">
    <location>
        <position position="1"/>
    </location>
</feature>
<name>A0A8X6N025_NEPPI</name>
<sequence>VKLVKHKLLVFGLNFSPFLLVAILNYHLGKNYVDFPEPVSRLMKSSYVDNCVTSVSIENTLYGFIEESKHILATACFHLRGWDHTSLKISRDPSDPIHVLGLLWNKDEDNIYCDTNVLKCSSFDIILVGQDNLNRSDWIIGRVIDIYP</sequence>
<organism evidence="2 3">
    <name type="scientific">Nephila pilipes</name>
    <name type="common">Giant wood spider</name>
    <name type="synonym">Nephila maculata</name>
    <dbReference type="NCBI Taxonomy" id="299642"/>
    <lineage>
        <taxon>Eukaryota</taxon>
        <taxon>Metazoa</taxon>
        <taxon>Ecdysozoa</taxon>
        <taxon>Arthropoda</taxon>
        <taxon>Chelicerata</taxon>
        <taxon>Arachnida</taxon>
        <taxon>Araneae</taxon>
        <taxon>Araneomorphae</taxon>
        <taxon>Entelegynae</taxon>
        <taxon>Araneoidea</taxon>
        <taxon>Nephilidae</taxon>
        <taxon>Nephila</taxon>
    </lineage>
</organism>